<sequence length="498" mass="54376">MLRAIVGLLVSSFLLPGVHGRPQAQEPSQVALGSNAVGEWLSSTIYAEDGVHFERVQHSHFPKHQLRITRPKLCDKQVEQYSGYLDVADDKHLFFWFFEARHDPENAPLMLWLNGGPGVSTIASGLLFENGPCIFNTTSWRIEDRPLGWNEKVNIVYLDQPAGTGYSYGAGTTTTLPGVAADADAFLQLFLQRFPRYARLPLHIAGESFGGHFVPHIGAFVAAQNAGTSTGRIPVRLASLVLANGLSEPASQFATSADYLCGGGPYPPFAHDDRRCVAWRAATPPCVRMIETCYAYENNATCGAATAYCWPAVFTSPVEAVHAAGKNIHDLRAECEESAIPGNCYPQFDAISEWLNQTSTKRRLGVDQALDFQFMKSDIQQPFFTNGQAVLNSAALLVPLVNSGIRLLAFAGDADGVCNYMGIELWMRRLEHKHHAELAAVPPQPWVTSTGYHAGEVTAAGKGAVAFVRVFEAGHMAPYDQPEATLELISKWVDGEEL</sequence>
<evidence type="ECO:0000256" key="1">
    <source>
        <dbReference type="ARBA" id="ARBA00009431"/>
    </source>
</evidence>
<dbReference type="InterPro" id="IPR001563">
    <property type="entry name" value="Peptidase_S10"/>
</dbReference>
<dbReference type="EMBL" id="BPQB01000002">
    <property type="protein sequence ID" value="GJE85305.1"/>
    <property type="molecule type" value="Genomic_DNA"/>
</dbReference>
<name>A0A9P3G050_9APHY</name>
<keyword evidence="4" id="KW-0645">Protease</keyword>
<comment type="caution">
    <text evidence="8">The sequence shown here is derived from an EMBL/GenBank/DDBJ whole genome shotgun (WGS) entry which is preliminary data.</text>
</comment>
<gene>
    <name evidence="8" type="ORF">PsYK624_013840</name>
</gene>
<dbReference type="GO" id="GO:0004185">
    <property type="term" value="F:serine-type carboxypeptidase activity"/>
    <property type="evidence" value="ECO:0007669"/>
    <property type="project" value="UniProtKB-EC"/>
</dbReference>
<evidence type="ECO:0000256" key="5">
    <source>
        <dbReference type="ARBA" id="ARBA00022801"/>
    </source>
</evidence>
<dbReference type="Gene3D" id="3.40.50.1820">
    <property type="entry name" value="alpha/beta hydrolase"/>
    <property type="match status" value="1"/>
</dbReference>
<dbReference type="GO" id="GO:0006508">
    <property type="term" value="P:proteolysis"/>
    <property type="evidence" value="ECO:0007669"/>
    <property type="project" value="UniProtKB-KW"/>
</dbReference>
<dbReference type="SUPFAM" id="SSF53474">
    <property type="entry name" value="alpha/beta-Hydrolases"/>
    <property type="match status" value="1"/>
</dbReference>
<evidence type="ECO:0000256" key="4">
    <source>
        <dbReference type="ARBA" id="ARBA00022670"/>
    </source>
</evidence>
<evidence type="ECO:0000256" key="6">
    <source>
        <dbReference type="ARBA" id="ARBA00023180"/>
    </source>
</evidence>
<keyword evidence="6" id="KW-0325">Glycoprotein</keyword>
<evidence type="ECO:0000313" key="8">
    <source>
        <dbReference type="EMBL" id="GJE85305.1"/>
    </source>
</evidence>
<dbReference type="AlphaFoldDB" id="A0A9P3G050"/>
<keyword evidence="3 8" id="KW-0121">Carboxypeptidase</keyword>
<proteinExistence type="inferred from homology"/>
<dbReference type="PRINTS" id="PR00724">
    <property type="entry name" value="CRBOXYPTASEC"/>
</dbReference>
<dbReference type="PANTHER" id="PTHR11802">
    <property type="entry name" value="SERINE PROTEASE FAMILY S10 SERINE CARBOXYPEPTIDASE"/>
    <property type="match status" value="1"/>
</dbReference>
<reference evidence="8 9" key="1">
    <citation type="submission" date="2021-08" db="EMBL/GenBank/DDBJ databases">
        <title>Draft Genome Sequence of Phanerochaete sordida strain YK-624.</title>
        <authorList>
            <person name="Mori T."/>
            <person name="Dohra H."/>
            <person name="Suzuki T."/>
            <person name="Kawagishi H."/>
            <person name="Hirai H."/>
        </authorList>
    </citation>
    <scope>NUCLEOTIDE SEQUENCE [LARGE SCALE GENOMIC DNA]</scope>
    <source>
        <strain evidence="8 9">YK-624</strain>
    </source>
</reference>
<dbReference type="Gene3D" id="1.10.287.410">
    <property type="match status" value="1"/>
</dbReference>
<evidence type="ECO:0000313" key="9">
    <source>
        <dbReference type="Proteomes" id="UP000703269"/>
    </source>
</evidence>
<organism evidence="8 9">
    <name type="scientific">Phanerochaete sordida</name>
    <dbReference type="NCBI Taxonomy" id="48140"/>
    <lineage>
        <taxon>Eukaryota</taxon>
        <taxon>Fungi</taxon>
        <taxon>Dikarya</taxon>
        <taxon>Basidiomycota</taxon>
        <taxon>Agaricomycotina</taxon>
        <taxon>Agaricomycetes</taxon>
        <taxon>Polyporales</taxon>
        <taxon>Phanerochaetaceae</taxon>
        <taxon>Phanerochaete</taxon>
    </lineage>
</organism>
<dbReference type="EC" id="3.4.16.5" evidence="2"/>
<accession>A0A9P3G050</accession>
<comment type="similarity">
    <text evidence="1">Belongs to the peptidase S10 family.</text>
</comment>
<keyword evidence="9" id="KW-1185">Reference proteome</keyword>
<dbReference type="InterPro" id="IPR029058">
    <property type="entry name" value="AB_hydrolase_fold"/>
</dbReference>
<dbReference type="PANTHER" id="PTHR11802:SF113">
    <property type="entry name" value="SERINE CARBOXYPEPTIDASE CTSA-4.1"/>
    <property type="match status" value="1"/>
</dbReference>
<dbReference type="Pfam" id="PF00450">
    <property type="entry name" value="Peptidase_S10"/>
    <property type="match status" value="1"/>
</dbReference>
<feature type="signal peptide" evidence="7">
    <location>
        <begin position="1"/>
        <end position="20"/>
    </location>
</feature>
<evidence type="ECO:0000256" key="2">
    <source>
        <dbReference type="ARBA" id="ARBA00012446"/>
    </source>
</evidence>
<dbReference type="GO" id="GO:0000324">
    <property type="term" value="C:fungal-type vacuole"/>
    <property type="evidence" value="ECO:0007669"/>
    <property type="project" value="TreeGrafter"/>
</dbReference>
<evidence type="ECO:0000256" key="3">
    <source>
        <dbReference type="ARBA" id="ARBA00022645"/>
    </source>
</evidence>
<protein>
    <recommendedName>
        <fullName evidence="2">carboxypeptidase C</fullName>
        <ecNumber evidence="2">3.4.16.5</ecNumber>
    </recommendedName>
</protein>
<keyword evidence="5" id="KW-0378">Hydrolase</keyword>
<keyword evidence="7" id="KW-0732">Signal</keyword>
<feature type="chain" id="PRO_5040189127" description="carboxypeptidase C" evidence="7">
    <location>
        <begin position="21"/>
        <end position="498"/>
    </location>
</feature>
<dbReference type="OrthoDB" id="443318at2759"/>
<dbReference type="Proteomes" id="UP000703269">
    <property type="component" value="Unassembled WGS sequence"/>
</dbReference>
<evidence type="ECO:0000256" key="7">
    <source>
        <dbReference type="SAM" id="SignalP"/>
    </source>
</evidence>